<dbReference type="CDD" id="cd00798">
    <property type="entry name" value="INT_XerDC_C"/>
    <property type="match status" value="1"/>
</dbReference>
<dbReference type="InterPro" id="IPR013762">
    <property type="entry name" value="Integrase-like_cat_sf"/>
</dbReference>
<feature type="active site" evidence="9">
    <location>
        <position position="295"/>
    </location>
</feature>
<dbReference type="GO" id="GO:0005737">
    <property type="term" value="C:cytoplasm"/>
    <property type="evidence" value="ECO:0007669"/>
    <property type="project" value="UniProtKB-SubCell"/>
</dbReference>
<dbReference type="InterPro" id="IPR044068">
    <property type="entry name" value="CB"/>
</dbReference>
<keyword evidence="3 9" id="KW-0132">Cell division</keyword>
<comment type="subunit">
    <text evidence="9">Forms a cyclic heterotetrameric complex composed of two molecules of XerC and two molecules of XerD.</text>
</comment>
<feature type="active site" evidence="9">
    <location>
        <position position="172"/>
    </location>
</feature>
<dbReference type="RefSeq" id="WP_113854018.1">
    <property type="nucleotide sequence ID" value="NZ_PDCH01000022.1"/>
</dbReference>
<evidence type="ECO:0000256" key="2">
    <source>
        <dbReference type="ARBA" id="ARBA00022490"/>
    </source>
</evidence>
<dbReference type="Gene3D" id="1.10.443.10">
    <property type="entry name" value="Intergrase catalytic core"/>
    <property type="match status" value="1"/>
</dbReference>
<sequence length="323" mass="35451">MRFDNKLEAFTDHLTHVEGESANTVKAYRSDLVAFLNFLRLRGLDDLGQVTIETLRSWMAHESRGRSRATLARRTVSVRRFFAFLADRGLIDKDPAATLATPRIPDRLPQVLSEEEAGRMMEEAGREAGRGPGSEAHGRDCGVEGGGRSVKEKALACRDRAIVELLYATGMRVAELTALDQKDVDFQSRTVKVMGKGSKERVIPFGLPAAHALEDWLGQGRPGLAARSSGMGGPALFLGARGGRIGQRQVRDAVHRISADADLPSISPHALRHSAATHLLDGGADLREVQEMLGHSSLRTTQRYTHVSIDQLRQRYDLAFPRA</sequence>
<feature type="active site" evidence="9">
    <location>
        <position position="272"/>
    </location>
</feature>
<protein>
    <recommendedName>
        <fullName evidence="9">Tyrosine recombinase XerC</fullName>
    </recommendedName>
</protein>
<dbReference type="EMBL" id="PDCH01000022">
    <property type="protein sequence ID" value="RBP98769.1"/>
    <property type="molecule type" value="Genomic_DNA"/>
</dbReference>
<dbReference type="GO" id="GO:0006313">
    <property type="term" value="P:DNA transposition"/>
    <property type="evidence" value="ECO:0007669"/>
    <property type="project" value="UniProtKB-UniRule"/>
</dbReference>
<evidence type="ECO:0000256" key="5">
    <source>
        <dbReference type="ARBA" id="ARBA00022908"/>
    </source>
</evidence>
<evidence type="ECO:0000256" key="10">
    <source>
        <dbReference type="SAM" id="MobiDB-lite"/>
    </source>
</evidence>
<comment type="caution">
    <text evidence="13">The sequence shown here is derived from an EMBL/GenBank/DDBJ whole genome shotgun (WGS) entry which is preliminary data.</text>
</comment>
<reference evidence="13 14" key="1">
    <citation type="submission" date="2017-10" db="EMBL/GenBank/DDBJ databases">
        <title>Bifidobacterium xylocopum sp. nov. and Bifidobacterium aemilianum sp. nov., from the carpenter bee (Xylocopa violacea) digestive tract.</title>
        <authorList>
            <person name="Alberoni D."/>
            <person name="Baffoni L."/>
            <person name="Di Gioia D."/>
            <person name="Gaggia F."/>
            <person name="Biavati B."/>
        </authorList>
    </citation>
    <scope>NUCLEOTIDE SEQUENCE [LARGE SCALE GENOMIC DNA]</scope>
    <source>
        <strain evidence="13 14">XV2</strain>
    </source>
</reference>
<evidence type="ECO:0000256" key="1">
    <source>
        <dbReference type="ARBA" id="ARBA00004496"/>
    </source>
</evidence>
<feature type="active site" evidence="9">
    <location>
        <position position="196"/>
    </location>
</feature>
<keyword evidence="8 9" id="KW-0131">Cell cycle</keyword>
<dbReference type="PANTHER" id="PTHR30349">
    <property type="entry name" value="PHAGE INTEGRASE-RELATED"/>
    <property type="match status" value="1"/>
</dbReference>
<feature type="region of interest" description="Disordered" evidence="10">
    <location>
        <begin position="123"/>
        <end position="145"/>
    </location>
</feature>
<dbReference type="GO" id="GO:0009037">
    <property type="term" value="F:tyrosine-based site-specific recombinase activity"/>
    <property type="evidence" value="ECO:0007669"/>
    <property type="project" value="UniProtKB-UniRule"/>
</dbReference>
<accession>A0A366KAZ3</accession>
<evidence type="ECO:0000313" key="13">
    <source>
        <dbReference type="EMBL" id="RBP98769.1"/>
    </source>
</evidence>
<dbReference type="HAMAP" id="MF_01808">
    <property type="entry name" value="Recomb_XerC_XerD"/>
    <property type="match status" value="1"/>
</dbReference>
<keyword evidence="4 9" id="KW-0159">Chromosome partition</keyword>
<dbReference type="OrthoDB" id="9801717at2"/>
<dbReference type="InterPro" id="IPR004107">
    <property type="entry name" value="Integrase_SAM-like_N"/>
</dbReference>
<evidence type="ECO:0000256" key="8">
    <source>
        <dbReference type="ARBA" id="ARBA00023306"/>
    </source>
</evidence>
<proteinExistence type="inferred from homology"/>
<evidence type="ECO:0000256" key="3">
    <source>
        <dbReference type="ARBA" id="ARBA00022618"/>
    </source>
</evidence>
<dbReference type="Proteomes" id="UP000252345">
    <property type="component" value="Unassembled WGS sequence"/>
</dbReference>
<keyword evidence="5 9" id="KW-0229">DNA integration</keyword>
<evidence type="ECO:0000259" key="11">
    <source>
        <dbReference type="PROSITE" id="PS51898"/>
    </source>
</evidence>
<organism evidence="13 14">
    <name type="scientific">Bifidobacterium xylocopae</name>
    <dbReference type="NCBI Taxonomy" id="2493119"/>
    <lineage>
        <taxon>Bacteria</taxon>
        <taxon>Bacillati</taxon>
        <taxon>Actinomycetota</taxon>
        <taxon>Actinomycetes</taxon>
        <taxon>Bifidobacteriales</taxon>
        <taxon>Bifidobacteriaceae</taxon>
        <taxon>Bifidobacterium</taxon>
    </lineage>
</organism>
<dbReference type="Pfam" id="PF02899">
    <property type="entry name" value="Phage_int_SAM_1"/>
    <property type="match status" value="1"/>
</dbReference>
<dbReference type="SUPFAM" id="SSF56349">
    <property type="entry name" value="DNA breaking-rejoining enzymes"/>
    <property type="match status" value="1"/>
</dbReference>
<evidence type="ECO:0000256" key="6">
    <source>
        <dbReference type="ARBA" id="ARBA00023125"/>
    </source>
</evidence>
<evidence type="ECO:0000313" key="14">
    <source>
        <dbReference type="Proteomes" id="UP000252345"/>
    </source>
</evidence>
<feature type="domain" description="Core-binding (CB)" evidence="12">
    <location>
        <begin position="1"/>
        <end position="86"/>
    </location>
</feature>
<dbReference type="AlphaFoldDB" id="A0A366KAZ3"/>
<keyword evidence="14" id="KW-1185">Reference proteome</keyword>
<comment type="subcellular location">
    <subcellularLocation>
        <location evidence="1 9">Cytoplasm</location>
    </subcellularLocation>
</comment>
<feature type="active site" evidence="9">
    <location>
        <position position="269"/>
    </location>
</feature>
<dbReference type="PROSITE" id="PS51900">
    <property type="entry name" value="CB"/>
    <property type="match status" value="1"/>
</dbReference>
<name>A0A366KAZ3_9BIFI</name>
<feature type="domain" description="Tyr recombinase" evidence="11">
    <location>
        <begin position="107"/>
        <end position="317"/>
    </location>
</feature>
<dbReference type="InterPro" id="IPR050090">
    <property type="entry name" value="Tyrosine_recombinase_XerCD"/>
</dbReference>
<comment type="similarity">
    <text evidence="9">Belongs to the 'phage' integrase family. XerC subfamily.</text>
</comment>
<dbReference type="GO" id="GO:0007059">
    <property type="term" value="P:chromosome segregation"/>
    <property type="evidence" value="ECO:0007669"/>
    <property type="project" value="UniProtKB-UniRule"/>
</dbReference>
<dbReference type="GO" id="GO:0051301">
    <property type="term" value="P:cell division"/>
    <property type="evidence" value="ECO:0007669"/>
    <property type="project" value="UniProtKB-KW"/>
</dbReference>
<dbReference type="InterPro" id="IPR010998">
    <property type="entry name" value="Integrase_recombinase_N"/>
</dbReference>
<feature type="active site" description="O-(3'-phospho-DNA)-tyrosine intermediate" evidence="9">
    <location>
        <position position="304"/>
    </location>
</feature>
<dbReference type="Gene3D" id="1.10.150.130">
    <property type="match status" value="1"/>
</dbReference>
<dbReference type="GO" id="GO:0003677">
    <property type="term" value="F:DNA binding"/>
    <property type="evidence" value="ECO:0007669"/>
    <property type="project" value="UniProtKB-UniRule"/>
</dbReference>
<keyword evidence="6 9" id="KW-0238">DNA-binding</keyword>
<keyword evidence="7 9" id="KW-0233">DNA recombination</keyword>
<evidence type="ECO:0000256" key="9">
    <source>
        <dbReference type="HAMAP-Rule" id="MF_01808"/>
    </source>
</evidence>
<gene>
    <name evidence="9" type="primary">xerC</name>
    <name evidence="13" type="ORF">CRD59_07240</name>
</gene>
<dbReference type="InterPro" id="IPR023009">
    <property type="entry name" value="Tyrosine_recombinase_XerC/XerD"/>
</dbReference>
<dbReference type="Pfam" id="PF00589">
    <property type="entry name" value="Phage_integrase"/>
    <property type="match status" value="1"/>
</dbReference>
<dbReference type="PROSITE" id="PS51898">
    <property type="entry name" value="TYR_RECOMBINASE"/>
    <property type="match status" value="1"/>
</dbReference>
<evidence type="ECO:0000256" key="4">
    <source>
        <dbReference type="ARBA" id="ARBA00022829"/>
    </source>
</evidence>
<dbReference type="InterPro" id="IPR002104">
    <property type="entry name" value="Integrase_catalytic"/>
</dbReference>
<dbReference type="PANTHER" id="PTHR30349:SF77">
    <property type="entry name" value="TYROSINE RECOMBINASE XERC"/>
    <property type="match status" value="1"/>
</dbReference>
<evidence type="ECO:0000256" key="7">
    <source>
        <dbReference type="ARBA" id="ARBA00023172"/>
    </source>
</evidence>
<keyword evidence="2 9" id="KW-0963">Cytoplasm</keyword>
<comment type="function">
    <text evidence="9">Site-specific tyrosine recombinase, which acts by catalyzing the cutting and rejoining of the recombining DNA molecules. The XerC-XerD complex is essential to convert dimers of the bacterial chromosome into monomers to permit their segregation at cell division. It also contributes to the segregational stability of plasmids.</text>
</comment>
<dbReference type="InterPro" id="IPR011010">
    <property type="entry name" value="DNA_brk_join_enz"/>
</dbReference>
<evidence type="ECO:0000259" key="12">
    <source>
        <dbReference type="PROSITE" id="PS51900"/>
    </source>
</evidence>